<keyword evidence="2" id="KW-1133">Transmembrane helix</keyword>
<organism evidence="3 4">
    <name type="scientific">Botrytis elliptica</name>
    <dbReference type="NCBI Taxonomy" id="278938"/>
    <lineage>
        <taxon>Eukaryota</taxon>
        <taxon>Fungi</taxon>
        <taxon>Dikarya</taxon>
        <taxon>Ascomycota</taxon>
        <taxon>Pezizomycotina</taxon>
        <taxon>Leotiomycetes</taxon>
        <taxon>Helotiales</taxon>
        <taxon>Sclerotiniaceae</taxon>
        <taxon>Botrytis</taxon>
    </lineage>
</organism>
<evidence type="ECO:0000256" key="1">
    <source>
        <dbReference type="SAM" id="MobiDB-lite"/>
    </source>
</evidence>
<evidence type="ECO:0000313" key="4">
    <source>
        <dbReference type="Proteomes" id="UP000297229"/>
    </source>
</evidence>
<keyword evidence="4" id="KW-1185">Reference proteome</keyword>
<feature type="transmembrane region" description="Helical" evidence="2">
    <location>
        <begin position="17"/>
        <end position="36"/>
    </location>
</feature>
<evidence type="ECO:0000256" key="2">
    <source>
        <dbReference type="SAM" id="Phobius"/>
    </source>
</evidence>
<sequence>MLKSQQVPSMPEIMSTFPFAFLVLISYIFLNMLSTFGMPGSVNRRNFVPVRVWKHWSRNKVVSSTSMPEGGSGRSSDVGVEESEERVESVLEWDVEGREEAPVEAR</sequence>
<keyword evidence="2" id="KW-0812">Transmembrane</keyword>
<reference evidence="3 4" key="1">
    <citation type="submission" date="2017-12" db="EMBL/GenBank/DDBJ databases">
        <title>Comparative genomics of Botrytis spp.</title>
        <authorList>
            <person name="Valero-Jimenez C.A."/>
            <person name="Tapia P."/>
            <person name="Veloso J."/>
            <person name="Silva-Moreno E."/>
            <person name="Staats M."/>
            <person name="Valdes J.H."/>
            <person name="Van Kan J.A.L."/>
        </authorList>
    </citation>
    <scope>NUCLEOTIDE SEQUENCE [LARGE SCALE GENOMIC DNA]</scope>
    <source>
        <strain evidence="3 4">Be9601</strain>
    </source>
</reference>
<dbReference type="EMBL" id="PQXM01000418">
    <property type="protein sequence ID" value="TGO72775.1"/>
    <property type="molecule type" value="Genomic_DNA"/>
</dbReference>
<gene>
    <name evidence="3" type="ORF">BELL_0420g00080</name>
</gene>
<feature type="compositionally biased region" description="Basic and acidic residues" evidence="1">
    <location>
        <begin position="95"/>
        <end position="106"/>
    </location>
</feature>
<dbReference type="AlphaFoldDB" id="A0A4Z1JGG6"/>
<dbReference type="Proteomes" id="UP000297229">
    <property type="component" value="Unassembled WGS sequence"/>
</dbReference>
<keyword evidence="2" id="KW-0472">Membrane</keyword>
<feature type="region of interest" description="Disordered" evidence="1">
    <location>
        <begin position="62"/>
        <end position="106"/>
    </location>
</feature>
<accession>A0A4Z1JGG6</accession>
<protein>
    <submittedName>
        <fullName evidence="3">Uncharacterized protein</fullName>
    </submittedName>
</protein>
<name>A0A4Z1JGG6_9HELO</name>
<proteinExistence type="predicted"/>
<evidence type="ECO:0000313" key="3">
    <source>
        <dbReference type="EMBL" id="TGO72775.1"/>
    </source>
</evidence>
<comment type="caution">
    <text evidence="3">The sequence shown here is derived from an EMBL/GenBank/DDBJ whole genome shotgun (WGS) entry which is preliminary data.</text>
</comment>